<keyword evidence="3" id="KW-1185">Reference proteome</keyword>
<name>A0AAV4JY12_9GAST</name>
<dbReference type="AlphaFoldDB" id="A0AAV4JY12"/>
<feature type="compositionally biased region" description="Polar residues" evidence="1">
    <location>
        <begin position="47"/>
        <end position="72"/>
    </location>
</feature>
<accession>A0AAV4JY12</accession>
<dbReference type="EMBL" id="BMAT01003471">
    <property type="protein sequence ID" value="GFS26392.1"/>
    <property type="molecule type" value="Genomic_DNA"/>
</dbReference>
<feature type="region of interest" description="Disordered" evidence="1">
    <location>
        <begin position="1"/>
        <end position="106"/>
    </location>
</feature>
<dbReference type="Proteomes" id="UP000762676">
    <property type="component" value="Unassembled WGS sequence"/>
</dbReference>
<gene>
    <name evidence="2" type="ORF">ElyMa_001717000</name>
</gene>
<organism evidence="2 3">
    <name type="scientific">Elysia marginata</name>
    <dbReference type="NCBI Taxonomy" id="1093978"/>
    <lineage>
        <taxon>Eukaryota</taxon>
        <taxon>Metazoa</taxon>
        <taxon>Spiralia</taxon>
        <taxon>Lophotrochozoa</taxon>
        <taxon>Mollusca</taxon>
        <taxon>Gastropoda</taxon>
        <taxon>Heterobranchia</taxon>
        <taxon>Euthyneura</taxon>
        <taxon>Panpulmonata</taxon>
        <taxon>Sacoglossa</taxon>
        <taxon>Placobranchoidea</taxon>
        <taxon>Plakobranchidae</taxon>
        <taxon>Elysia</taxon>
    </lineage>
</organism>
<sequence>MENDGEHNPIGQQLVVDEATPPVAPTPSDVEVDMFKVDAEPAYQPAPGTSTELPPDSQQKQPTKSSMGSDVNSEGKRKGPRSKSLASSQYSERGGRRSTVETIRPAEIMYRRRSSVIQNPLLPPGPCHIRSRHRRLVACSQMAILPGPDSSVLLQEKDRYRQFRTLCSHPASETFNPNPAAITPLTARPNPHTRAAASRHAKGSCPMGWKEREERLKDYRDHLLAEEIGYETLVGNLLYIDIPNGRDINRSWENFLRDDVMEWGFPYYKGSRERPRVKQREPYLAHQLKEKLWKYPKTRIFYSVAED</sequence>
<comment type="caution">
    <text evidence="2">The sequence shown here is derived from an EMBL/GenBank/DDBJ whole genome shotgun (WGS) entry which is preliminary data.</text>
</comment>
<protein>
    <submittedName>
        <fullName evidence="2">Uncharacterized protein</fullName>
    </submittedName>
</protein>
<proteinExistence type="predicted"/>
<evidence type="ECO:0000313" key="3">
    <source>
        <dbReference type="Proteomes" id="UP000762676"/>
    </source>
</evidence>
<reference evidence="2 3" key="1">
    <citation type="journal article" date="2021" name="Elife">
        <title>Chloroplast acquisition without the gene transfer in kleptoplastic sea slugs, Plakobranchus ocellatus.</title>
        <authorList>
            <person name="Maeda T."/>
            <person name="Takahashi S."/>
            <person name="Yoshida T."/>
            <person name="Shimamura S."/>
            <person name="Takaki Y."/>
            <person name="Nagai Y."/>
            <person name="Toyoda A."/>
            <person name="Suzuki Y."/>
            <person name="Arimoto A."/>
            <person name="Ishii H."/>
            <person name="Satoh N."/>
            <person name="Nishiyama T."/>
            <person name="Hasebe M."/>
            <person name="Maruyama T."/>
            <person name="Minagawa J."/>
            <person name="Obokata J."/>
            <person name="Shigenobu S."/>
        </authorList>
    </citation>
    <scope>NUCLEOTIDE SEQUENCE [LARGE SCALE GENOMIC DNA]</scope>
</reference>
<evidence type="ECO:0000256" key="1">
    <source>
        <dbReference type="SAM" id="MobiDB-lite"/>
    </source>
</evidence>
<evidence type="ECO:0000313" key="2">
    <source>
        <dbReference type="EMBL" id="GFS26392.1"/>
    </source>
</evidence>